<proteinExistence type="predicted"/>
<reference evidence="1" key="1">
    <citation type="submission" date="2023-04" db="EMBL/GenBank/DDBJ databases">
        <title>A chromosome-level genome assembly of the parasitoid wasp Eretmocerus hayati.</title>
        <authorList>
            <person name="Zhong Y."/>
            <person name="Liu S."/>
            <person name="Liu Y."/>
        </authorList>
    </citation>
    <scope>NUCLEOTIDE SEQUENCE</scope>
    <source>
        <strain evidence="1">ZJU_SS_LIU_2023</strain>
    </source>
</reference>
<evidence type="ECO:0000313" key="2">
    <source>
        <dbReference type="Proteomes" id="UP001239111"/>
    </source>
</evidence>
<accession>A0ACC2PXQ7</accession>
<gene>
    <name evidence="1" type="ORF">QAD02_024063</name>
</gene>
<organism evidence="1 2">
    <name type="scientific">Eretmocerus hayati</name>
    <dbReference type="NCBI Taxonomy" id="131215"/>
    <lineage>
        <taxon>Eukaryota</taxon>
        <taxon>Metazoa</taxon>
        <taxon>Ecdysozoa</taxon>
        <taxon>Arthropoda</taxon>
        <taxon>Hexapoda</taxon>
        <taxon>Insecta</taxon>
        <taxon>Pterygota</taxon>
        <taxon>Neoptera</taxon>
        <taxon>Endopterygota</taxon>
        <taxon>Hymenoptera</taxon>
        <taxon>Apocrita</taxon>
        <taxon>Proctotrupomorpha</taxon>
        <taxon>Chalcidoidea</taxon>
        <taxon>Aphelinidae</taxon>
        <taxon>Aphelininae</taxon>
        <taxon>Eretmocerus</taxon>
    </lineage>
</organism>
<protein>
    <submittedName>
        <fullName evidence="1">Uncharacterized protein</fullName>
    </submittedName>
</protein>
<comment type="caution">
    <text evidence="1">The sequence shown here is derived from an EMBL/GenBank/DDBJ whole genome shotgun (WGS) entry which is preliminary data.</text>
</comment>
<sequence length="427" mass="48373">MKKAVHRINSPYDEYTPLHFAADRGAYDIMKCLLQSGADLLCKTENGKTPLYLALRYRRSSGILGILHDFLQVQKSPVEIKDHSFFHLVCVAGDLELIKHYLANGADPNCPSKRIADTMDNWTPLHMIAENCFSPAHEVAKLLIDYGANPNARDTQMNTPLHNIFQGSDLKVVDVLVNHGADVDALNANFETPLIVTCYRGDGMFDEGECCIVMKSLLKNGADINLADGAGKTPLTLNTWASFDGHHRDDDDDDEFDLRDYYNEEISLLLKHVIKLKMIGFYVSEINQQAYSSLLTKHSSRLNFNEANFKNQCIEELESIKKVGIDRYTTLHDMLFKDPNELAFSTRNDALQRIMESNDLENQFPIYGFMFPLQWRKGTLRRLLLEESLLALNSTVGKKLPSNCKEKMLQSLNNNDLKCIITCAKAR</sequence>
<name>A0ACC2PXQ7_9HYME</name>
<dbReference type="Proteomes" id="UP001239111">
    <property type="component" value="Chromosome 1"/>
</dbReference>
<dbReference type="EMBL" id="CM056741">
    <property type="protein sequence ID" value="KAJ8688268.1"/>
    <property type="molecule type" value="Genomic_DNA"/>
</dbReference>
<evidence type="ECO:0000313" key="1">
    <source>
        <dbReference type="EMBL" id="KAJ8688268.1"/>
    </source>
</evidence>
<keyword evidence="2" id="KW-1185">Reference proteome</keyword>